<dbReference type="OrthoDB" id="3250044at2759"/>
<evidence type="ECO:0000313" key="1">
    <source>
        <dbReference type="EMBL" id="KAH7153356.1"/>
    </source>
</evidence>
<evidence type="ECO:0000313" key="2">
    <source>
        <dbReference type="Proteomes" id="UP000738349"/>
    </source>
</evidence>
<evidence type="ECO:0008006" key="3">
    <source>
        <dbReference type="Google" id="ProtNLM"/>
    </source>
</evidence>
<reference evidence="1" key="1">
    <citation type="journal article" date="2021" name="Nat. Commun.">
        <title>Genetic determinants of endophytism in the Arabidopsis root mycobiome.</title>
        <authorList>
            <person name="Mesny F."/>
            <person name="Miyauchi S."/>
            <person name="Thiergart T."/>
            <person name="Pickel B."/>
            <person name="Atanasova L."/>
            <person name="Karlsson M."/>
            <person name="Huettel B."/>
            <person name="Barry K.W."/>
            <person name="Haridas S."/>
            <person name="Chen C."/>
            <person name="Bauer D."/>
            <person name="Andreopoulos W."/>
            <person name="Pangilinan J."/>
            <person name="LaButti K."/>
            <person name="Riley R."/>
            <person name="Lipzen A."/>
            <person name="Clum A."/>
            <person name="Drula E."/>
            <person name="Henrissat B."/>
            <person name="Kohler A."/>
            <person name="Grigoriev I.V."/>
            <person name="Martin F.M."/>
            <person name="Hacquard S."/>
        </authorList>
    </citation>
    <scope>NUCLEOTIDE SEQUENCE</scope>
    <source>
        <strain evidence="1">MPI-CAGE-AT-0147</strain>
    </source>
</reference>
<dbReference type="InterPro" id="IPR011009">
    <property type="entry name" value="Kinase-like_dom_sf"/>
</dbReference>
<dbReference type="PANTHER" id="PTHR21310">
    <property type="entry name" value="AMINOGLYCOSIDE PHOSPHOTRANSFERASE-RELATED-RELATED"/>
    <property type="match status" value="1"/>
</dbReference>
<dbReference type="EMBL" id="JAGMUV010000006">
    <property type="protein sequence ID" value="KAH7153356.1"/>
    <property type="molecule type" value="Genomic_DNA"/>
</dbReference>
<dbReference type="Proteomes" id="UP000738349">
    <property type="component" value="Unassembled WGS sequence"/>
</dbReference>
<sequence>MAEPNQITHQSPHNVAESFTEAQVTAMVNQQPAEDNRGWRVTGFACPTDNPILYIKYGHNEDSLTDSEARTHQFAYDSLQKVPPQDRQGIRIPEIYRVIQTADDYTYIIMEYIRGKTLAKVMEDREHFKDAHLYYYENTERAMKLFLAFPVPENATPGPYGGGIIRHPLFKDYQAPIEYDSVGMLEKHLNKVSTVVSNAAPTVTLESDLHFVFSDLYEGNFMFTDDGDTYVIDFEQANFLPLCFMTYATVQFRDVACFLRGRLDLPQENLHALRHICSLFFMSWSKIGLPL</sequence>
<dbReference type="SUPFAM" id="SSF56112">
    <property type="entry name" value="Protein kinase-like (PK-like)"/>
    <property type="match status" value="1"/>
</dbReference>
<proteinExistence type="predicted"/>
<dbReference type="PANTHER" id="PTHR21310:SF39">
    <property type="entry name" value="AMINOGLYCOSIDE PHOSPHOTRANSFERASE DOMAIN-CONTAINING PROTEIN"/>
    <property type="match status" value="1"/>
</dbReference>
<dbReference type="AlphaFoldDB" id="A0A9P9J8F5"/>
<organism evidence="1 2">
    <name type="scientific">Dactylonectria macrodidyma</name>
    <dbReference type="NCBI Taxonomy" id="307937"/>
    <lineage>
        <taxon>Eukaryota</taxon>
        <taxon>Fungi</taxon>
        <taxon>Dikarya</taxon>
        <taxon>Ascomycota</taxon>
        <taxon>Pezizomycotina</taxon>
        <taxon>Sordariomycetes</taxon>
        <taxon>Hypocreomycetidae</taxon>
        <taxon>Hypocreales</taxon>
        <taxon>Nectriaceae</taxon>
        <taxon>Dactylonectria</taxon>
    </lineage>
</organism>
<protein>
    <recommendedName>
        <fullName evidence="3">Aminoglycoside phosphotransferase domain-containing protein</fullName>
    </recommendedName>
</protein>
<keyword evidence="2" id="KW-1185">Reference proteome</keyword>
<accession>A0A9P9J8F5</accession>
<gene>
    <name evidence="1" type="ORF">EDB81DRAFT_882294</name>
</gene>
<comment type="caution">
    <text evidence="1">The sequence shown here is derived from an EMBL/GenBank/DDBJ whole genome shotgun (WGS) entry which is preliminary data.</text>
</comment>
<name>A0A9P9J8F5_9HYPO</name>
<dbReference type="InterPro" id="IPR051678">
    <property type="entry name" value="AGP_Transferase"/>
</dbReference>